<evidence type="ECO:0000313" key="2">
    <source>
        <dbReference type="EMBL" id="KAH7016601.1"/>
    </source>
</evidence>
<sequence length="146" mass="16725">MEPISTNAPKSQVMERLGWERRHWAKFRDFTKSEAKKIASFDKSLWKDVARCDMKTYMDVPDAVMETAHENVDNWLIEKQGLKPIANDIFEWRMKQALYYELNKHREATTAAAVTAPTAVTDAPAPDSQASQYYDPVRESAGPSRT</sequence>
<feature type="region of interest" description="Disordered" evidence="1">
    <location>
        <begin position="116"/>
        <end position="146"/>
    </location>
</feature>
<proteinExistence type="predicted"/>
<dbReference type="Proteomes" id="UP000774617">
    <property type="component" value="Unassembled WGS sequence"/>
</dbReference>
<keyword evidence="3" id="KW-1185">Reference proteome</keyword>
<protein>
    <submittedName>
        <fullName evidence="2">Uncharacterized protein</fullName>
    </submittedName>
</protein>
<gene>
    <name evidence="2" type="ORF">B0J12DRAFT_705693</name>
</gene>
<accession>A0ABQ8FRD5</accession>
<organism evidence="2 3">
    <name type="scientific">Macrophomina phaseolina</name>
    <dbReference type="NCBI Taxonomy" id="35725"/>
    <lineage>
        <taxon>Eukaryota</taxon>
        <taxon>Fungi</taxon>
        <taxon>Dikarya</taxon>
        <taxon>Ascomycota</taxon>
        <taxon>Pezizomycotina</taxon>
        <taxon>Dothideomycetes</taxon>
        <taxon>Dothideomycetes incertae sedis</taxon>
        <taxon>Botryosphaeriales</taxon>
        <taxon>Botryosphaeriaceae</taxon>
        <taxon>Macrophomina</taxon>
    </lineage>
</organism>
<evidence type="ECO:0000256" key="1">
    <source>
        <dbReference type="SAM" id="MobiDB-lite"/>
    </source>
</evidence>
<evidence type="ECO:0000313" key="3">
    <source>
        <dbReference type="Proteomes" id="UP000774617"/>
    </source>
</evidence>
<name>A0ABQ8FRD5_9PEZI</name>
<dbReference type="EMBL" id="JAGTJR010000075">
    <property type="protein sequence ID" value="KAH7016601.1"/>
    <property type="molecule type" value="Genomic_DNA"/>
</dbReference>
<comment type="caution">
    <text evidence="2">The sequence shown here is derived from an EMBL/GenBank/DDBJ whole genome shotgun (WGS) entry which is preliminary data.</text>
</comment>
<feature type="compositionally biased region" description="Low complexity" evidence="1">
    <location>
        <begin position="116"/>
        <end position="127"/>
    </location>
</feature>
<reference evidence="2 3" key="1">
    <citation type="journal article" date="2021" name="Nat. Commun.">
        <title>Genetic determinants of endophytism in the Arabidopsis root mycobiome.</title>
        <authorList>
            <person name="Mesny F."/>
            <person name="Miyauchi S."/>
            <person name="Thiergart T."/>
            <person name="Pickel B."/>
            <person name="Atanasova L."/>
            <person name="Karlsson M."/>
            <person name="Huettel B."/>
            <person name="Barry K.W."/>
            <person name="Haridas S."/>
            <person name="Chen C."/>
            <person name="Bauer D."/>
            <person name="Andreopoulos W."/>
            <person name="Pangilinan J."/>
            <person name="LaButti K."/>
            <person name="Riley R."/>
            <person name="Lipzen A."/>
            <person name="Clum A."/>
            <person name="Drula E."/>
            <person name="Henrissat B."/>
            <person name="Kohler A."/>
            <person name="Grigoriev I.V."/>
            <person name="Martin F.M."/>
            <person name="Hacquard S."/>
        </authorList>
    </citation>
    <scope>NUCLEOTIDE SEQUENCE [LARGE SCALE GENOMIC DNA]</scope>
    <source>
        <strain evidence="2 3">MPI-SDFR-AT-0080</strain>
    </source>
</reference>